<feature type="region of interest" description="Disordered" evidence="1">
    <location>
        <begin position="1"/>
        <end position="37"/>
    </location>
</feature>
<organism evidence="2 3">
    <name type="scientific">Paraburkholderia aromaticivorans</name>
    <dbReference type="NCBI Taxonomy" id="2026199"/>
    <lineage>
        <taxon>Bacteria</taxon>
        <taxon>Pseudomonadati</taxon>
        <taxon>Pseudomonadota</taxon>
        <taxon>Betaproteobacteria</taxon>
        <taxon>Burkholderiales</taxon>
        <taxon>Burkholderiaceae</taxon>
        <taxon>Paraburkholderia</taxon>
    </lineage>
</organism>
<dbReference type="AlphaFoldDB" id="A0A248VI09"/>
<evidence type="ECO:0000313" key="2">
    <source>
        <dbReference type="EMBL" id="ASV98618.1"/>
    </source>
</evidence>
<gene>
    <name evidence="2" type="ORF">CJU94_10815</name>
</gene>
<feature type="compositionally biased region" description="Low complexity" evidence="1">
    <location>
        <begin position="20"/>
        <end position="32"/>
    </location>
</feature>
<protein>
    <submittedName>
        <fullName evidence="2">Uncharacterized protein</fullName>
    </submittedName>
</protein>
<evidence type="ECO:0000256" key="1">
    <source>
        <dbReference type="SAM" id="MobiDB-lite"/>
    </source>
</evidence>
<dbReference type="KEGG" id="parb:CJU94_10815"/>
<name>A0A248VI09_9BURK</name>
<dbReference type="Proteomes" id="UP000215158">
    <property type="component" value="Chromosome 1"/>
</dbReference>
<dbReference type="EMBL" id="CP022989">
    <property type="protein sequence ID" value="ASV98618.1"/>
    <property type="molecule type" value="Genomic_DNA"/>
</dbReference>
<evidence type="ECO:0000313" key="3">
    <source>
        <dbReference type="Proteomes" id="UP000215158"/>
    </source>
</evidence>
<reference evidence="2 3" key="1">
    <citation type="submission" date="2017-08" db="EMBL/GenBank/DDBJ databases">
        <title>Identification and genetic characteristics of simultaneous BTEX- and naphthalene-degrading Paraburkholderia sp. BN5 isolated from petroleum-contaminated soil.</title>
        <authorList>
            <person name="Lee Y."/>
            <person name="Jeon C.O."/>
        </authorList>
    </citation>
    <scope>NUCLEOTIDE SEQUENCE [LARGE SCALE GENOMIC DNA]</scope>
    <source>
        <strain evidence="2 3">BN5</strain>
    </source>
</reference>
<proteinExistence type="predicted"/>
<sequence length="100" mass="10718">MVHERQDCVQGMQGDKKLCGPGARGTRPGAAPESPMQAFDTRADKAAPLASYVGGERIDKSIYLLLQRRAGPRIPLETAQTLAACRSRQPQRGSSGRIVG</sequence>
<keyword evidence="3" id="KW-1185">Reference proteome</keyword>
<accession>A0A248VI09</accession>